<dbReference type="Gene3D" id="1.10.10.10">
    <property type="entry name" value="Winged helix-like DNA-binding domain superfamily/Winged helix DNA-binding domain"/>
    <property type="match status" value="1"/>
</dbReference>
<dbReference type="AlphaFoldDB" id="A0A417XUB5"/>
<evidence type="ECO:0000313" key="2">
    <source>
        <dbReference type="Proteomes" id="UP000283644"/>
    </source>
</evidence>
<evidence type="ECO:0000313" key="1">
    <source>
        <dbReference type="EMBL" id="RHW24042.1"/>
    </source>
</evidence>
<sequence length="326" mass="35527">MWTSVLEEHGIAVVPVDGEHVRLEHVDHSAVFFVLTIPRLARTRDIRTAPERHALLVADAITAEASERAWASGWSVATEDGAGWVRFAGRTLRFEPTPKAQTPKRPPGRPGRGVFSVVRALFAMDGGARQAEIAEFAHVGQAAVSKALNRLAELDLVARRPHGWEMTNRAGAVSWWLANYPGPGGIETHWFGVESIGDQAYRAYAALDRSEHARPVMSGDVAADLVAPWRTPRRATLYARRGEDLSEVGLTPSDASAATLTLVLPQDAGVWPISKAPVLTEMRGHGDVARANAFQVLYDLSRSPGPDADEALKAWRDWMVESGQVL</sequence>
<reference evidence="1 2" key="1">
    <citation type="submission" date="2018-09" db="EMBL/GenBank/DDBJ databases">
        <title>Genome sequencing of Nocardioides immobilis CCTCC AB 2017083 for comparison to Nocardioides silvaticus.</title>
        <authorList>
            <person name="Li C."/>
            <person name="Wang G."/>
        </authorList>
    </citation>
    <scope>NUCLEOTIDE SEQUENCE [LARGE SCALE GENOMIC DNA]</scope>
    <source>
        <strain evidence="1 2">CCTCC AB 2017083</strain>
    </source>
</reference>
<dbReference type="SUPFAM" id="SSF46785">
    <property type="entry name" value="Winged helix' DNA-binding domain"/>
    <property type="match status" value="1"/>
</dbReference>
<comment type="caution">
    <text evidence="1">The sequence shown here is derived from an EMBL/GenBank/DDBJ whole genome shotgun (WGS) entry which is preliminary data.</text>
</comment>
<dbReference type="InterPro" id="IPR036388">
    <property type="entry name" value="WH-like_DNA-bd_sf"/>
</dbReference>
<dbReference type="CDD" id="cd00090">
    <property type="entry name" value="HTH_ARSR"/>
    <property type="match status" value="1"/>
</dbReference>
<dbReference type="GO" id="GO:0003700">
    <property type="term" value="F:DNA-binding transcription factor activity"/>
    <property type="evidence" value="ECO:0007669"/>
    <property type="project" value="InterPro"/>
</dbReference>
<keyword evidence="2" id="KW-1185">Reference proteome</keyword>
<proteinExistence type="predicted"/>
<dbReference type="InterPro" id="IPR011991">
    <property type="entry name" value="ArsR-like_HTH"/>
</dbReference>
<dbReference type="OrthoDB" id="3338463at2"/>
<accession>A0A417XUB5</accession>
<dbReference type="RefSeq" id="WP_118928237.1">
    <property type="nucleotide sequence ID" value="NZ_QXGH01000036.1"/>
</dbReference>
<dbReference type="EMBL" id="QXGH01000036">
    <property type="protein sequence ID" value="RHW24042.1"/>
    <property type="molecule type" value="Genomic_DNA"/>
</dbReference>
<dbReference type="InterPro" id="IPR036390">
    <property type="entry name" value="WH_DNA-bd_sf"/>
</dbReference>
<protein>
    <submittedName>
        <fullName evidence="1">Uncharacterized protein</fullName>
    </submittedName>
</protein>
<organism evidence="1 2">
    <name type="scientific">Nocardioides immobilis</name>
    <dbReference type="NCBI Taxonomy" id="2049295"/>
    <lineage>
        <taxon>Bacteria</taxon>
        <taxon>Bacillati</taxon>
        <taxon>Actinomycetota</taxon>
        <taxon>Actinomycetes</taxon>
        <taxon>Propionibacteriales</taxon>
        <taxon>Nocardioidaceae</taxon>
        <taxon>Nocardioides</taxon>
    </lineage>
</organism>
<dbReference type="Proteomes" id="UP000283644">
    <property type="component" value="Unassembled WGS sequence"/>
</dbReference>
<name>A0A417XUB5_9ACTN</name>
<gene>
    <name evidence="1" type="ORF">D0Z08_26185</name>
</gene>